<dbReference type="Proteomes" id="UP000548867">
    <property type="component" value="Unassembled WGS sequence"/>
</dbReference>
<gene>
    <name evidence="1" type="ORF">GGR38_001601</name>
</gene>
<proteinExistence type="predicted"/>
<protein>
    <recommendedName>
        <fullName evidence="3">PilZ domain-containing protein</fullName>
    </recommendedName>
</protein>
<comment type="caution">
    <text evidence="1">The sequence shown here is derived from an EMBL/GenBank/DDBJ whole genome shotgun (WGS) entry which is preliminary data.</text>
</comment>
<sequence>MAEWRRVTLDELSPGGFRINRFGEADPSQPLRIRIPGLQMLSARIVWQKDGAIGCAFAAPLHAAVFEHITRSLTR</sequence>
<organism evidence="1 2">
    <name type="scientific">Novosphingobium sediminicola</name>
    <dbReference type="NCBI Taxonomy" id="563162"/>
    <lineage>
        <taxon>Bacteria</taxon>
        <taxon>Pseudomonadati</taxon>
        <taxon>Pseudomonadota</taxon>
        <taxon>Alphaproteobacteria</taxon>
        <taxon>Sphingomonadales</taxon>
        <taxon>Sphingomonadaceae</taxon>
        <taxon>Novosphingobium</taxon>
    </lineage>
</organism>
<dbReference type="EMBL" id="JACIDX010000005">
    <property type="protein sequence ID" value="MBB3954662.1"/>
    <property type="molecule type" value="Genomic_DNA"/>
</dbReference>
<keyword evidence="2" id="KW-1185">Reference proteome</keyword>
<accession>A0A7W6CF45</accession>
<evidence type="ECO:0008006" key="3">
    <source>
        <dbReference type="Google" id="ProtNLM"/>
    </source>
</evidence>
<evidence type="ECO:0000313" key="2">
    <source>
        <dbReference type="Proteomes" id="UP000548867"/>
    </source>
</evidence>
<name>A0A7W6CF45_9SPHN</name>
<dbReference type="AlphaFoldDB" id="A0A7W6CF45"/>
<reference evidence="1 2" key="1">
    <citation type="submission" date="2020-08" db="EMBL/GenBank/DDBJ databases">
        <title>Genomic Encyclopedia of Type Strains, Phase IV (KMG-IV): sequencing the most valuable type-strain genomes for metagenomic binning, comparative biology and taxonomic classification.</title>
        <authorList>
            <person name="Goeker M."/>
        </authorList>
    </citation>
    <scope>NUCLEOTIDE SEQUENCE [LARGE SCALE GENOMIC DNA]</scope>
    <source>
        <strain evidence="1 2">DSM 27057</strain>
    </source>
</reference>
<evidence type="ECO:0000313" key="1">
    <source>
        <dbReference type="EMBL" id="MBB3954662.1"/>
    </source>
</evidence>